<gene>
    <name evidence="1" type="ORF">T459_08688</name>
</gene>
<comment type="caution">
    <text evidence="1">The sequence shown here is derived from an EMBL/GenBank/DDBJ whole genome shotgun (WGS) entry which is preliminary data.</text>
</comment>
<dbReference type="Proteomes" id="UP000222542">
    <property type="component" value="Unassembled WGS sequence"/>
</dbReference>
<dbReference type="EMBL" id="AYRZ02000003">
    <property type="protein sequence ID" value="PHT86582.1"/>
    <property type="molecule type" value="Genomic_DNA"/>
</dbReference>
<evidence type="ECO:0000313" key="1">
    <source>
        <dbReference type="EMBL" id="PHT86582.1"/>
    </source>
</evidence>
<sequence length="165" mass="18354">MEKAASLTPEKFSPLYLGHIYGLSSQARGLSKARSNIEYISFQSGICSQLYLDLNQTLCLPYQETCLFSIGPSIDSDDLVKRIYERRFSNWVTTNAEPMSLVEQGTKSKGRIKLETNGRVVLMGDGLLIQERSSIKETGRIAQIPVSEDVTGLAFVQPPSIFPIF</sequence>
<organism evidence="1 2">
    <name type="scientific">Capsicum annuum</name>
    <name type="common">Capsicum pepper</name>
    <dbReference type="NCBI Taxonomy" id="4072"/>
    <lineage>
        <taxon>Eukaryota</taxon>
        <taxon>Viridiplantae</taxon>
        <taxon>Streptophyta</taxon>
        <taxon>Embryophyta</taxon>
        <taxon>Tracheophyta</taxon>
        <taxon>Spermatophyta</taxon>
        <taxon>Magnoliopsida</taxon>
        <taxon>eudicotyledons</taxon>
        <taxon>Gunneridae</taxon>
        <taxon>Pentapetalae</taxon>
        <taxon>asterids</taxon>
        <taxon>lamiids</taxon>
        <taxon>Solanales</taxon>
        <taxon>Solanaceae</taxon>
        <taxon>Solanoideae</taxon>
        <taxon>Capsiceae</taxon>
        <taxon>Capsicum</taxon>
    </lineage>
</organism>
<dbReference type="Gramene" id="PHT86582">
    <property type="protein sequence ID" value="PHT86582"/>
    <property type="gene ID" value="T459_08688"/>
</dbReference>
<accession>A0A2G2ZX59</accession>
<reference evidence="1 2" key="2">
    <citation type="journal article" date="2017" name="Genome Biol.">
        <title>New reference genome sequences of hot pepper reveal the massive evolution of plant disease-resistance genes by retroduplication.</title>
        <authorList>
            <person name="Kim S."/>
            <person name="Park J."/>
            <person name="Yeom S.I."/>
            <person name="Kim Y.M."/>
            <person name="Seo E."/>
            <person name="Kim K.T."/>
            <person name="Kim M.S."/>
            <person name="Lee J.M."/>
            <person name="Cheong K."/>
            <person name="Shin H.S."/>
            <person name="Kim S.B."/>
            <person name="Han K."/>
            <person name="Lee J."/>
            <person name="Park M."/>
            <person name="Lee H.A."/>
            <person name="Lee H.Y."/>
            <person name="Lee Y."/>
            <person name="Oh S."/>
            <person name="Lee J.H."/>
            <person name="Choi E."/>
            <person name="Choi E."/>
            <person name="Lee S.E."/>
            <person name="Jeon J."/>
            <person name="Kim H."/>
            <person name="Choi G."/>
            <person name="Song H."/>
            <person name="Lee J."/>
            <person name="Lee S.C."/>
            <person name="Kwon J.K."/>
            <person name="Lee H.Y."/>
            <person name="Koo N."/>
            <person name="Hong Y."/>
            <person name="Kim R.W."/>
            <person name="Kang W.H."/>
            <person name="Huh J.H."/>
            <person name="Kang B.C."/>
            <person name="Yang T.J."/>
            <person name="Lee Y.H."/>
            <person name="Bennetzen J.L."/>
            <person name="Choi D."/>
        </authorList>
    </citation>
    <scope>NUCLEOTIDE SEQUENCE [LARGE SCALE GENOMIC DNA]</scope>
    <source>
        <strain evidence="2">cv. CM334</strain>
    </source>
</reference>
<reference evidence="1 2" key="1">
    <citation type="journal article" date="2014" name="Nat. Genet.">
        <title>Genome sequence of the hot pepper provides insights into the evolution of pungency in Capsicum species.</title>
        <authorList>
            <person name="Kim S."/>
            <person name="Park M."/>
            <person name="Yeom S.I."/>
            <person name="Kim Y.M."/>
            <person name="Lee J.M."/>
            <person name="Lee H.A."/>
            <person name="Seo E."/>
            <person name="Choi J."/>
            <person name="Cheong K."/>
            <person name="Kim K.T."/>
            <person name="Jung K."/>
            <person name="Lee G.W."/>
            <person name="Oh S.K."/>
            <person name="Bae C."/>
            <person name="Kim S.B."/>
            <person name="Lee H.Y."/>
            <person name="Kim S.Y."/>
            <person name="Kim M.S."/>
            <person name="Kang B.C."/>
            <person name="Jo Y.D."/>
            <person name="Yang H.B."/>
            <person name="Jeong H.J."/>
            <person name="Kang W.H."/>
            <person name="Kwon J.K."/>
            <person name="Shin C."/>
            <person name="Lim J.Y."/>
            <person name="Park J.H."/>
            <person name="Huh J.H."/>
            <person name="Kim J.S."/>
            <person name="Kim B.D."/>
            <person name="Cohen O."/>
            <person name="Paran I."/>
            <person name="Suh M.C."/>
            <person name="Lee S.B."/>
            <person name="Kim Y.K."/>
            <person name="Shin Y."/>
            <person name="Noh S.J."/>
            <person name="Park J."/>
            <person name="Seo Y.S."/>
            <person name="Kwon S.Y."/>
            <person name="Kim H.A."/>
            <person name="Park J.M."/>
            <person name="Kim H.J."/>
            <person name="Choi S.B."/>
            <person name="Bosland P.W."/>
            <person name="Reeves G."/>
            <person name="Jo S.H."/>
            <person name="Lee B.W."/>
            <person name="Cho H.T."/>
            <person name="Choi H.S."/>
            <person name="Lee M.S."/>
            <person name="Yu Y."/>
            <person name="Do Choi Y."/>
            <person name="Park B.S."/>
            <person name="van Deynze A."/>
            <person name="Ashrafi H."/>
            <person name="Hill T."/>
            <person name="Kim W.T."/>
            <person name="Pai H.S."/>
            <person name="Ahn H.K."/>
            <person name="Yeam I."/>
            <person name="Giovannoni J.J."/>
            <person name="Rose J.K."/>
            <person name="Sorensen I."/>
            <person name="Lee S.J."/>
            <person name="Kim R.W."/>
            <person name="Choi I.Y."/>
            <person name="Choi B.S."/>
            <person name="Lim J.S."/>
            <person name="Lee Y.H."/>
            <person name="Choi D."/>
        </authorList>
    </citation>
    <scope>NUCLEOTIDE SEQUENCE [LARGE SCALE GENOMIC DNA]</scope>
    <source>
        <strain evidence="2">cv. CM334</strain>
    </source>
</reference>
<proteinExistence type="predicted"/>
<dbReference type="STRING" id="4072.A0A2G2ZX59"/>
<name>A0A2G2ZX59_CAPAN</name>
<dbReference type="AlphaFoldDB" id="A0A2G2ZX59"/>
<evidence type="ECO:0000313" key="2">
    <source>
        <dbReference type="Proteomes" id="UP000222542"/>
    </source>
</evidence>
<keyword evidence="2" id="KW-1185">Reference proteome</keyword>
<protein>
    <submittedName>
        <fullName evidence="1">Uncharacterized protein</fullName>
    </submittedName>
</protein>